<name>A0A1T4RFI3_9BACT</name>
<evidence type="ECO:0000259" key="2">
    <source>
        <dbReference type="Pfam" id="PF19904"/>
    </source>
</evidence>
<accession>A0A1T4RFI3</accession>
<dbReference type="AlphaFoldDB" id="A0A1T4RFI3"/>
<keyword evidence="1" id="KW-0472">Membrane</keyword>
<keyword evidence="4" id="KW-1185">Reference proteome</keyword>
<protein>
    <recommendedName>
        <fullName evidence="2">DUF6377 domain-containing protein</fullName>
    </recommendedName>
</protein>
<dbReference type="STRING" id="634771.SAMN04488128_1021089"/>
<dbReference type="SUPFAM" id="SSF48452">
    <property type="entry name" value="TPR-like"/>
    <property type="match status" value="1"/>
</dbReference>
<dbReference type="Proteomes" id="UP000190367">
    <property type="component" value="Unassembled WGS sequence"/>
</dbReference>
<dbReference type="InterPro" id="IPR011990">
    <property type="entry name" value="TPR-like_helical_dom_sf"/>
</dbReference>
<dbReference type="InterPro" id="IPR045957">
    <property type="entry name" value="DUF6377"/>
</dbReference>
<dbReference type="EMBL" id="FUWZ01000002">
    <property type="protein sequence ID" value="SKA14703.1"/>
    <property type="molecule type" value="Genomic_DNA"/>
</dbReference>
<reference evidence="4" key="1">
    <citation type="submission" date="2017-02" db="EMBL/GenBank/DDBJ databases">
        <authorList>
            <person name="Varghese N."/>
            <person name="Submissions S."/>
        </authorList>
    </citation>
    <scope>NUCLEOTIDE SEQUENCE [LARGE SCALE GENOMIC DNA]</scope>
    <source>
        <strain evidence="4">DSM 22224</strain>
    </source>
</reference>
<evidence type="ECO:0000313" key="3">
    <source>
        <dbReference type="EMBL" id="SKA14703.1"/>
    </source>
</evidence>
<organism evidence="3 4">
    <name type="scientific">Chitinophaga eiseniae</name>
    <dbReference type="NCBI Taxonomy" id="634771"/>
    <lineage>
        <taxon>Bacteria</taxon>
        <taxon>Pseudomonadati</taxon>
        <taxon>Bacteroidota</taxon>
        <taxon>Chitinophagia</taxon>
        <taxon>Chitinophagales</taxon>
        <taxon>Chitinophagaceae</taxon>
        <taxon>Chitinophaga</taxon>
    </lineage>
</organism>
<dbReference type="Pfam" id="PF19904">
    <property type="entry name" value="DUF6377"/>
    <property type="match status" value="1"/>
</dbReference>
<feature type="transmembrane region" description="Helical" evidence="1">
    <location>
        <begin position="328"/>
        <end position="349"/>
    </location>
</feature>
<evidence type="ECO:0000313" key="4">
    <source>
        <dbReference type="Proteomes" id="UP000190367"/>
    </source>
</evidence>
<sequence length="533" mass="61426">MTRILGCLMALLMLQVYVFGKSPQDSLLKELNRSIENAPVYDALKIKGIDSIRRTLATTGADPGARYHIYQLLYEQYKVFNFDSAFVYARLMEKLADEMQDPLRLTYARTRIGFILLSSGMFTETSAFLNSLDVTGMPDSIRSQYYLMKSRFYYDLADYNQDRYYSPSYIHQGSLYMDSALHLMSPASFEYQYNKGLQYYKMGNLAAARGNYPNLNQPGLNYRQLAVAACTLGYIYLHAHQSDTAIELMYRSAIADIKSSTKETMAMYTLATLLFEKGDIKNASHFIEKAIAEAVFYGARQRKVQVSSILPIIEQERINTAEERTRSLLIYASIVTLLLVAVVILAVTVTRQVRKLKVAQEIITAAHLKQQEINNQLLEANKIKEEYVGYCFNIYASYISKIEKLKHALEQKLTDNKPNEVKYLVNNINIRQEREDLFTNFDKVFLKIFPHFVEEFNALFEPANRVALREDELLNTDLRIFALIRIGITDNEKIARILEYSVNTIYAYKTKIKKRSLVPNEEFENRIMAIKAL</sequence>
<dbReference type="RefSeq" id="WP_078669573.1">
    <property type="nucleotide sequence ID" value="NZ_FUWZ01000002.1"/>
</dbReference>
<keyword evidence="1" id="KW-0812">Transmembrane</keyword>
<dbReference type="Gene3D" id="1.25.40.10">
    <property type="entry name" value="Tetratricopeptide repeat domain"/>
    <property type="match status" value="1"/>
</dbReference>
<gene>
    <name evidence="3" type="ORF">SAMN04488128_1021089</name>
</gene>
<evidence type="ECO:0000256" key="1">
    <source>
        <dbReference type="SAM" id="Phobius"/>
    </source>
</evidence>
<proteinExistence type="predicted"/>
<keyword evidence="1" id="KW-1133">Transmembrane helix</keyword>
<feature type="domain" description="DUF6377" evidence="2">
    <location>
        <begin position="256"/>
        <end position="495"/>
    </location>
</feature>
<dbReference type="OrthoDB" id="1044679at2"/>